<dbReference type="GO" id="GO:0030145">
    <property type="term" value="F:manganese ion binding"/>
    <property type="evidence" value="ECO:0007669"/>
    <property type="project" value="TreeGrafter"/>
</dbReference>
<dbReference type="Pfam" id="PF01255">
    <property type="entry name" value="Prenyltransf"/>
    <property type="match status" value="1"/>
</dbReference>
<sequence length="73" mass="8788">VMDVLKGCIEMGVKNLSLYAFSTENWKRSPDEVKFLMNFNRDVIRRRRDEMDELGIRIRWVGRMPKLWKSVVQ</sequence>
<dbReference type="EMBL" id="JAAGMN010000541">
    <property type="protein sequence ID" value="NEE05790.1"/>
    <property type="molecule type" value="Genomic_DNA"/>
</dbReference>
<accession>A0A6G3WKD6</accession>
<reference evidence="2" key="1">
    <citation type="submission" date="2020-01" db="EMBL/GenBank/DDBJ databases">
        <title>Insect and environment-associated Actinomycetes.</title>
        <authorList>
            <person name="Currrie C."/>
            <person name="Chevrette M."/>
            <person name="Carlson C."/>
            <person name="Stubbendieck R."/>
            <person name="Wendt-Pienkowski E."/>
        </authorList>
    </citation>
    <scope>NUCLEOTIDE SEQUENCE</scope>
    <source>
        <strain evidence="2">SID7499</strain>
    </source>
</reference>
<dbReference type="EC" id="2.5.1.31" evidence="2"/>
<keyword evidence="1 2" id="KW-0808">Transferase</keyword>
<feature type="non-terminal residue" evidence="2">
    <location>
        <position position="1"/>
    </location>
</feature>
<name>A0A6G3WKD6_9ACTN</name>
<dbReference type="PANTHER" id="PTHR10291">
    <property type="entry name" value="DEHYDRODOLICHYL DIPHOSPHATE SYNTHASE FAMILY MEMBER"/>
    <property type="match status" value="1"/>
</dbReference>
<dbReference type="GO" id="GO:0008834">
    <property type="term" value="F:ditrans,polycis-undecaprenyl-diphosphate synthase [(2E,6E)-farnesyl-diphosphate specific] activity"/>
    <property type="evidence" value="ECO:0007669"/>
    <property type="project" value="UniProtKB-EC"/>
</dbReference>
<dbReference type="SUPFAM" id="SSF64005">
    <property type="entry name" value="Undecaprenyl diphosphate synthase"/>
    <property type="match status" value="1"/>
</dbReference>
<evidence type="ECO:0000313" key="2">
    <source>
        <dbReference type="EMBL" id="NEE05790.1"/>
    </source>
</evidence>
<organism evidence="2">
    <name type="scientific">Streptomyces sp. SID7499</name>
    <dbReference type="NCBI Taxonomy" id="2706086"/>
    <lineage>
        <taxon>Bacteria</taxon>
        <taxon>Bacillati</taxon>
        <taxon>Actinomycetota</taxon>
        <taxon>Actinomycetes</taxon>
        <taxon>Kitasatosporales</taxon>
        <taxon>Streptomycetaceae</taxon>
        <taxon>Streptomyces</taxon>
    </lineage>
</organism>
<dbReference type="PANTHER" id="PTHR10291:SF0">
    <property type="entry name" value="DEHYDRODOLICHYL DIPHOSPHATE SYNTHASE 2"/>
    <property type="match status" value="1"/>
</dbReference>
<dbReference type="GO" id="GO:0033850">
    <property type="term" value="F:Z-farnesyl diphosphate synthase activity"/>
    <property type="evidence" value="ECO:0007669"/>
    <property type="project" value="TreeGrafter"/>
</dbReference>
<comment type="caution">
    <text evidence="2">The sequence shown here is derived from an EMBL/GenBank/DDBJ whole genome shotgun (WGS) entry which is preliminary data.</text>
</comment>
<dbReference type="InterPro" id="IPR036424">
    <property type="entry name" value="UPP_synth-like_sf"/>
</dbReference>
<feature type="non-terminal residue" evidence="2">
    <location>
        <position position="73"/>
    </location>
</feature>
<protein>
    <submittedName>
        <fullName evidence="2">Isoprenyl transferase</fullName>
        <ecNumber evidence="2">2.5.1.31</ecNumber>
    </submittedName>
</protein>
<dbReference type="Gene3D" id="3.40.1180.10">
    <property type="entry name" value="Decaprenyl diphosphate synthase-like"/>
    <property type="match status" value="1"/>
</dbReference>
<dbReference type="InterPro" id="IPR001441">
    <property type="entry name" value="UPP_synth-like"/>
</dbReference>
<dbReference type="GO" id="GO:0016094">
    <property type="term" value="P:polyprenol biosynthetic process"/>
    <property type="evidence" value="ECO:0007669"/>
    <property type="project" value="TreeGrafter"/>
</dbReference>
<dbReference type="GO" id="GO:0005829">
    <property type="term" value="C:cytosol"/>
    <property type="evidence" value="ECO:0007669"/>
    <property type="project" value="TreeGrafter"/>
</dbReference>
<dbReference type="GO" id="GO:0005886">
    <property type="term" value="C:plasma membrane"/>
    <property type="evidence" value="ECO:0007669"/>
    <property type="project" value="TreeGrafter"/>
</dbReference>
<gene>
    <name evidence="2" type="ORF">G3M58_05005</name>
</gene>
<evidence type="ECO:0000256" key="1">
    <source>
        <dbReference type="ARBA" id="ARBA00022679"/>
    </source>
</evidence>
<dbReference type="AlphaFoldDB" id="A0A6G3WKD6"/>
<proteinExistence type="predicted"/>
<dbReference type="GO" id="GO:0000287">
    <property type="term" value="F:magnesium ion binding"/>
    <property type="evidence" value="ECO:0007669"/>
    <property type="project" value="TreeGrafter"/>
</dbReference>